<keyword evidence="2" id="KW-1185">Reference proteome</keyword>
<protein>
    <recommendedName>
        <fullName evidence="3">Adhesin-like protein</fullName>
    </recommendedName>
</protein>
<dbReference type="EMBL" id="FMXB01000007">
    <property type="protein sequence ID" value="SDA52722.1"/>
    <property type="molecule type" value="Genomic_DNA"/>
</dbReference>
<name>A0A1G5W3W7_9EURY</name>
<evidence type="ECO:0000313" key="2">
    <source>
        <dbReference type="Proteomes" id="UP000323439"/>
    </source>
</evidence>
<dbReference type="AlphaFoldDB" id="A0A1G5W3W7"/>
<evidence type="ECO:0008006" key="3">
    <source>
        <dbReference type="Google" id="ProtNLM"/>
    </source>
</evidence>
<proteinExistence type="predicted"/>
<dbReference type="Proteomes" id="UP000323439">
    <property type="component" value="Unassembled WGS sequence"/>
</dbReference>
<sequence length="1011" mass="114366">MFEKINEKVDTMIKKTGILIFIFLTIFLTGSVSASELENETMMEKSITQDSVHIETSDVEMFYKDGTRFTAQIHDKKPISNATVVFSLNGVDYKRQSNEYGLSSIALNLNSGKYSITTTSYNISVNNTIDIKSTIYSSDVVKIYRNSTQYYARFIDDTGDALKNTPVSFNINGVYYTRMTNENGVARLNLNLEQGSYILTAINPKTTEMISNNITILPTITNNRDLVKYYRNDSRYSVTVLEKNGERVGSGHEVEFNINGVLYYRQTDVSGTASLNINLNPGEYIITAHYDGCRVSNRIRVLSTLTAKDVEMTYKDGTKFKAYLVDGKGNALENEKVTFNINGVFYTRTTDINGMASLNINLQTGSYIITSENNGLMISNKIIITEKIKESIKNTPFTYEIGIPNYVNVTYPYVSENSVYTIESGINGIIRMEKNQLINIQIGYKYYTFSTGYMPEYSATYLGSEYYLLPFDSSPTQHSYRYENLTGNGLILHRSANYTHFIYRNNCTSNVEQFGAYIDKGPDKSEIITYIQNGECVAKVSFQTMSFDELGVKYAISKYNGCSIYDFNYKSYDELTKGNKIRFANTGEEVSFDYFGKKITGYISEENIVTRFSSANCIEFEKEELITYGLSDKYKRDFDVMQSFAIINTKMTDGIIRDWISRESEYKSNAGIQSLYTMFLTDINTCYLSDALADELTREYEIRWMRGKNTVILGAMNWENTYQHILTPDMGRIIIADNESDIISFRFVNSILLSKIEERSLMPIAQDADVEISSVFDEIFNSISSYKVSVVYYNNTAVISDESVKSVFLIDLTTGLVTPLSINDGFAYKGVTISRDCGLCSIASTEKGVLKNVNNGLMQINSVLDYISDNIQPLTTLIFKGALISKGFIGVLLGGGLSLGLGLVGTASGIQGIGVYFAENYISDNDLHTAYDHFTFTRPGYLQNTKIYNIPTEDGRVDYIEIPIKSDNSYDRENVKYISNGNVRTLTKKETYNYFTEESWDAFSVPQKYWR</sequence>
<gene>
    <name evidence="1" type="ORF">SAMN02910315_01132</name>
</gene>
<organism evidence="1 2">
    <name type="scientific">Methanobrevibacter millerae</name>
    <dbReference type="NCBI Taxonomy" id="230361"/>
    <lineage>
        <taxon>Archaea</taxon>
        <taxon>Methanobacteriati</taxon>
        <taxon>Methanobacteriota</taxon>
        <taxon>Methanomada group</taxon>
        <taxon>Methanobacteria</taxon>
        <taxon>Methanobacteriales</taxon>
        <taxon>Methanobacteriaceae</taxon>
        <taxon>Methanobrevibacter</taxon>
    </lineage>
</organism>
<accession>A0A1G5W3W7</accession>
<evidence type="ECO:0000313" key="1">
    <source>
        <dbReference type="EMBL" id="SDA52722.1"/>
    </source>
</evidence>
<reference evidence="1 2" key="1">
    <citation type="submission" date="2016-10" db="EMBL/GenBank/DDBJ databases">
        <authorList>
            <person name="Varghese N."/>
            <person name="Submissions S."/>
        </authorList>
    </citation>
    <scope>NUCLEOTIDE SEQUENCE [LARGE SCALE GENOMIC DNA]</scope>
    <source>
        <strain evidence="1 2">DSM 16643</strain>
    </source>
</reference>